<dbReference type="SUPFAM" id="SSF50249">
    <property type="entry name" value="Nucleic acid-binding proteins"/>
    <property type="match status" value="1"/>
</dbReference>
<dbReference type="InterPro" id="IPR012340">
    <property type="entry name" value="NA-bd_OB-fold"/>
</dbReference>
<dbReference type="PANTHER" id="PTHR34075:SF5">
    <property type="entry name" value="BLR3430 PROTEIN"/>
    <property type="match status" value="1"/>
</dbReference>
<gene>
    <name evidence="4" type="ORF">JKL49_25700</name>
</gene>
<feature type="domain" description="ChsH2 rubredoxin-like zinc ribbon" evidence="3">
    <location>
        <begin position="13"/>
        <end position="49"/>
    </location>
</feature>
<dbReference type="PANTHER" id="PTHR34075">
    <property type="entry name" value="BLR3430 PROTEIN"/>
    <property type="match status" value="1"/>
</dbReference>
<feature type="region of interest" description="Disordered" evidence="1">
    <location>
        <begin position="123"/>
        <end position="202"/>
    </location>
</feature>
<name>A0A974S7K3_9CAUL</name>
<dbReference type="AlphaFoldDB" id="A0A974S7K3"/>
<dbReference type="Pfam" id="PF12172">
    <property type="entry name" value="zf-ChsH2"/>
    <property type="match status" value="1"/>
</dbReference>
<accession>A0A974S7K3</accession>
<dbReference type="Pfam" id="PF01796">
    <property type="entry name" value="OB_ChsH2_C"/>
    <property type="match status" value="1"/>
</dbReference>
<reference evidence="4" key="1">
    <citation type="submission" date="2021-01" db="EMBL/GenBank/DDBJ databases">
        <title>Genome sequence of Phenylobacterium sp. 20VBR1 isolated from a valley glaceir, Ny-Alesund, Svalbard.</title>
        <authorList>
            <person name="Thomas F.A."/>
            <person name="Krishnan K.P."/>
            <person name="Sinha R.K."/>
        </authorList>
    </citation>
    <scope>NUCLEOTIDE SEQUENCE</scope>
    <source>
        <strain evidence="4">20VBR1</strain>
    </source>
</reference>
<evidence type="ECO:0000259" key="3">
    <source>
        <dbReference type="Pfam" id="PF12172"/>
    </source>
</evidence>
<feature type="compositionally biased region" description="Basic and acidic residues" evidence="1">
    <location>
        <begin position="129"/>
        <end position="140"/>
    </location>
</feature>
<proteinExistence type="predicted"/>
<feature type="compositionally biased region" description="Basic residues" evidence="1">
    <location>
        <begin position="181"/>
        <end position="191"/>
    </location>
</feature>
<feature type="domain" description="ChsH2 C-terminal OB-fold" evidence="2">
    <location>
        <begin position="52"/>
        <end position="115"/>
    </location>
</feature>
<evidence type="ECO:0000256" key="1">
    <source>
        <dbReference type="SAM" id="MobiDB-lite"/>
    </source>
</evidence>
<dbReference type="InterPro" id="IPR022002">
    <property type="entry name" value="ChsH2_Znr"/>
</dbReference>
<protein>
    <submittedName>
        <fullName evidence="4">Zn-ribbon domain-containing OB-fold protein</fullName>
    </submittedName>
</protein>
<dbReference type="InterPro" id="IPR052513">
    <property type="entry name" value="Thioester_dehydratase-like"/>
</dbReference>
<dbReference type="InterPro" id="IPR002878">
    <property type="entry name" value="ChsH2_C"/>
</dbReference>
<organism evidence="4">
    <name type="scientific">Phenylobacterium glaciei</name>
    <dbReference type="NCBI Taxonomy" id="2803784"/>
    <lineage>
        <taxon>Bacteria</taxon>
        <taxon>Pseudomonadati</taxon>
        <taxon>Pseudomonadota</taxon>
        <taxon>Alphaproteobacteria</taxon>
        <taxon>Caulobacterales</taxon>
        <taxon>Caulobacteraceae</taxon>
        <taxon>Phenylobacterium</taxon>
    </lineage>
</organism>
<dbReference type="Gene3D" id="6.10.30.10">
    <property type="match status" value="1"/>
</dbReference>
<evidence type="ECO:0000259" key="2">
    <source>
        <dbReference type="Pfam" id="PF01796"/>
    </source>
</evidence>
<feature type="compositionally biased region" description="Basic and acidic residues" evidence="1">
    <location>
        <begin position="148"/>
        <end position="157"/>
    </location>
</feature>
<sequence length="227" mass="26407">MLPEPTPETRHFWEGCKDGELRLQRCTECTHSYFPPRPFCPKCGSRDVEVYAASGKGFLYSYVINHRPRPDMGTEPHSIAVVELDEGPRLMTNIVGCPQTPEALQLDMKVQVKFEKQTDDISLPCSNRRRAESAYETEIRRGRRGRRNHQDGQDSGRFRPGSARRRRSQRHEGRGAQALGHRWRRHRRGQPRRTGPVSRHHADLCRRHQCRRLLLHAARPPCGRRHQ</sequence>
<dbReference type="EMBL" id="CP068570">
    <property type="protein sequence ID" value="QQZ50000.1"/>
    <property type="molecule type" value="Genomic_DNA"/>
</dbReference>
<evidence type="ECO:0000313" key="4">
    <source>
        <dbReference type="EMBL" id="QQZ50000.1"/>
    </source>
</evidence>